<dbReference type="Pfam" id="PF13462">
    <property type="entry name" value="Thioredoxin_4"/>
    <property type="match status" value="1"/>
</dbReference>
<dbReference type="RefSeq" id="WP_091697422.1">
    <property type="nucleotide sequence ID" value="NZ_CBDRLN010000010.1"/>
</dbReference>
<dbReference type="AlphaFoldDB" id="A0A1I7MMZ6"/>
<dbReference type="SUPFAM" id="SSF52833">
    <property type="entry name" value="Thioredoxin-like"/>
    <property type="match status" value="1"/>
</dbReference>
<keyword evidence="2" id="KW-0472">Membrane</keyword>
<feature type="domain" description="Thioredoxin-like fold" evidence="3">
    <location>
        <begin position="128"/>
        <end position="276"/>
    </location>
</feature>
<evidence type="ECO:0000313" key="5">
    <source>
        <dbReference type="Proteomes" id="UP000198881"/>
    </source>
</evidence>
<proteinExistence type="predicted"/>
<dbReference type="Proteomes" id="UP000198881">
    <property type="component" value="Unassembled WGS sequence"/>
</dbReference>
<keyword evidence="4" id="KW-0413">Isomerase</keyword>
<dbReference type="InterPro" id="IPR012336">
    <property type="entry name" value="Thioredoxin-like_fold"/>
</dbReference>
<dbReference type="STRING" id="574650.SAMN04487966_106149"/>
<feature type="compositionally biased region" description="Basic and acidic residues" evidence="1">
    <location>
        <begin position="8"/>
        <end position="29"/>
    </location>
</feature>
<feature type="transmembrane region" description="Helical" evidence="2">
    <location>
        <begin position="37"/>
        <end position="57"/>
    </location>
</feature>
<organism evidence="4 5">
    <name type="scientific">Micrococcus terreus</name>
    <dbReference type="NCBI Taxonomy" id="574650"/>
    <lineage>
        <taxon>Bacteria</taxon>
        <taxon>Bacillati</taxon>
        <taxon>Actinomycetota</taxon>
        <taxon>Actinomycetes</taxon>
        <taxon>Micrococcales</taxon>
        <taxon>Micrococcaceae</taxon>
        <taxon>Micrococcus</taxon>
    </lineage>
</organism>
<keyword evidence="2" id="KW-0812">Transmembrane</keyword>
<dbReference type="GO" id="GO:0016853">
    <property type="term" value="F:isomerase activity"/>
    <property type="evidence" value="ECO:0007669"/>
    <property type="project" value="UniProtKB-KW"/>
</dbReference>
<sequence>MASSSKQTKAERQASAREKARQMQEQQRRQEKRRSMMIRWGVVIGVVAVIAVVVALITVNSSRSIPDAGPAPSVGNVHGGVTAVSATELAPGDVPDGQVDAAAVAEPSGAAEQITTVPGAEQKPAGEPAQIIIYADANCVHCAGFEETNGAKLQEWLDAGQATVEYRLVGYLDSSATSNYSSRAANAALCVAEESPEQYIPFVAQMFAAYTGQGVSDDELTTMASGLGADINSCVDGNTYRPFVKYTTAKAQEAQIPGTPSVWVQGQRWDGNADPDFQVWAQGLIDGGTEDSTEGAEG</sequence>
<protein>
    <submittedName>
        <fullName evidence="4">Protein-disulfide isomerase</fullName>
    </submittedName>
</protein>
<dbReference type="InterPro" id="IPR036249">
    <property type="entry name" value="Thioredoxin-like_sf"/>
</dbReference>
<reference evidence="4 5" key="1">
    <citation type="submission" date="2016-10" db="EMBL/GenBank/DDBJ databases">
        <authorList>
            <person name="de Groot N.N."/>
        </authorList>
    </citation>
    <scope>NUCLEOTIDE SEQUENCE [LARGE SCALE GENOMIC DNA]</scope>
    <source>
        <strain evidence="4 5">CGMCC 1.7054</strain>
    </source>
</reference>
<dbReference type="OrthoDB" id="117402at2"/>
<keyword evidence="5" id="KW-1185">Reference proteome</keyword>
<accession>A0A1I7MMZ6</accession>
<evidence type="ECO:0000256" key="2">
    <source>
        <dbReference type="SAM" id="Phobius"/>
    </source>
</evidence>
<gene>
    <name evidence="4" type="ORF">SAMN04487966_106149</name>
</gene>
<evidence type="ECO:0000259" key="3">
    <source>
        <dbReference type="Pfam" id="PF13462"/>
    </source>
</evidence>
<keyword evidence="2" id="KW-1133">Transmembrane helix</keyword>
<name>A0A1I7MMZ6_9MICC</name>
<dbReference type="EMBL" id="FPCG01000006">
    <property type="protein sequence ID" value="SFV23290.1"/>
    <property type="molecule type" value="Genomic_DNA"/>
</dbReference>
<evidence type="ECO:0000313" key="4">
    <source>
        <dbReference type="EMBL" id="SFV23290.1"/>
    </source>
</evidence>
<evidence type="ECO:0000256" key="1">
    <source>
        <dbReference type="SAM" id="MobiDB-lite"/>
    </source>
</evidence>
<dbReference type="Gene3D" id="3.40.30.10">
    <property type="entry name" value="Glutaredoxin"/>
    <property type="match status" value="1"/>
</dbReference>
<feature type="region of interest" description="Disordered" evidence="1">
    <location>
        <begin position="1"/>
        <end position="32"/>
    </location>
</feature>